<keyword evidence="14" id="KW-0443">Lipid metabolism</keyword>
<keyword evidence="13 24" id="KW-1133">Transmembrane helix</keyword>
<evidence type="ECO:0000256" key="19">
    <source>
        <dbReference type="ARBA" id="ARBA00031825"/>
    </source>
</evidence>
<evidence type="ECO:0000256" key="5">
    <source>
        <dbReference type="ARBA" id="ARBA00010185"/>
    </source>
</evidence>
<comment type="catalytic activity">
    <reaction evidence="1">
        <text>a 1,2-diacyl-sn-glycero-3-phosphate + CTP + H(+) = a CDP-1,2-diacyl-sn-glycerol + diphosphate</text>
        <dbReference type="Rhea" id="RHEA:16229"/>
        <dbReference type="ChEBI" id="CHEBI:15378"/>
        <dbReference type="ChEBI" id="CHEBI:33019"/>
        <dbReference type="ChEBI" id="CHEBI:37563"/>
        <dbReference type="ChEBI" id="CHEBI:58332"/>
        <dbReference type="ChEBI" id="CHEBI:58608"/>
        <dbReference type="EC" id="2.7.7.41"/>
    </reaction>
</comment>
<feature type="transmembrane region" description="Helical" evidence="24">
    <location>
        <begin position="175"/>
        <end position="194"/>
    </location>
</feature>
<evidence type="ECO:0000256" key="6">
    <source>
        <dbReference type="ARBA" id="ARBA00012487"/>
    </source>
</evidence>
<keyword evidence="16" id="KW-0594">Phospholipid biosynthesis</keyword>
<dbReference type="GO" id="GO:0005886">
    <property type="term" value="C:plasma membrane"/>
    <property type="evidence" value="ECO:0007669"/>
    <property type="project" value="UniProtKB-SubCell"/>
</dbReference>
<feature type="transmembrane region" description="Helical" evidence="24">
    <location>
        <begin position="78"/>
        <end position="96"/>
    </location>
</feature>
<feature type="transmembrane region" description="Helical" evidence="24">
    <location>
        <begin position="250"/>
        <end position="268"/>
    </location>
</feature>
<keyword evidence="17" id="KW-1208">Phospholipid metabolism</keyword>
<dbReference type="OrthoDB" id="9799199at2"/>
<evidence type="ECO:0000256" key="18">
    <source>
        <dbReference type="ARBA" id="ARBA00029893"/>
    </source>
</evidence>
<dbReference type="AlphaFoldDB" id="A0A017RZH0"/>
<evidence type="ECO:0000256" key="9">
    <source>
        <dbReference type="ARBA" id="ARBA00022516"/>
    </source>
</evidence>
<accession>A0A017RZH0</accession>
<feature type="transmembrane region" description="Helical" evidence="24">
    <location>
        <begin position="206"/>
        <end position="227"/>
    </location>
</feature>
<keyword evidence="26" id="KW-1185">Reference proteome</keyword>
<evidence type="ECO:0000256" key="8">
    <source>
        <dbReference type="ARBA" id="ARBA00022475"/>
    </source>
</evidence>
<comment type="pathway">
    <text evidence="3">Phospholipid metabolism; CDP-diacylglycerol biosynthesis; CDP-diacylglycerol from sn-glycerol 3-phosphate: step 3/3.</text>
</comment>
<evidence type="ECO:0000256" key="15">
    <source>
        <dbReference type="ARBA" id="ARBA00023136"/>
    </source>
</evidence>
<evidence type="ECO:0000256" key="14">
    <source>
        <dbReference type="ARBA" id="ARBA00023098"/>
    </source>
</evidence>
<evidence type="ECO:0000256" key="20">
    <source>
        <dbReference type="ARBA" id="ARBA00032253"/>
    </source>
</evidence>
<keyword evidence="15 24" id="KW-0472">Membrane</keyword>
<evidence type="ECO:0000256" key="24">
    <source>
        <dbReference type="SAM" id="Phobius"/>
    </source>
</evidence>
<dbReference type="GO" id="GO:0016024">
    <property type="term" value="P:CDP-diacylglycerol biosynthetic process"/>
    <property type="evidence" value="ECO:0007669"/>
    <property type="project" value="TreeGrafter"/>
</dbReference>
<dbReference type="STRING" id="1403537.Q428_03420"/>
<organism evidence="25 26">
    <name type="scientific">Fervidicella metallireducens AeB</name>
    <dbReference type="NCBI Taxonomy" id="1403537"/>
    <lineage>
        <taxon>Bacteria</taxon>
        <taxon>Bacillati</taxon>
        <taxon>Bacillota</taxon>
        <taxon>Clostridia</taxon>
        <taxon>Eubacteriales</taxon>
        <taxon>Clostridiaceae</taxon>
        <taxon>Fervidicella</taxon>
    </lineage>
</organism>
<evidence type="ECO:0000256" key="12">
    <source>
        <dbReference type="ARBA" id="ARBA00022695"/>
    </source>
</evidence>
<dbReference type="EC" id="2.7.7.41" evidence="6"/>
<evidence type="ECO:0000256" key="21">
    <source>
        <dbReference type="ARBA" id="ARBA00032396"/>
    </source>
</evidence>
<dbReference type="Proteomes" id="UP000019681">
    <property type="component" value="Unassembled WGS sequence"/>
</dbReference>
<evidence type="ECO:0000256" key="11">
    <source>
        <dbReference type="ARBA" id="ARBA00022692"/>
    </source>
</evidence>
<feature type="transmembrane region" description="Helical" evidence="24">
    <location>
        <begin position="136"/>
        <end position="155"/>
    </location>
</feature>
<proteinExistence type="inferred from homology"/>
<evidence type="ECO:0000256" key="10">
    <source>
        <dbReference type="ARBA" id="ARBA00022679"/>
    </source>
</evidence>
<dbReference type="PANTHER" id="PTHR46382">
    <property type="entry name" value="PHOSPHATIDATE CYTIDYLYLTRANSFERASE"/>
    <property type="match status" value="1"/>
</dbReference>
<name>A0A017RZH0_9CLOT</name>
<dbReference type="EMBL" id="AZQP01000006">
    <property type="protein sequence ID" value="EYE89340.1"/>
    <property type="molecule type" value="Genomic_DNA"/>
</dbReference>
<keyword evidence="9" id="KW-0444">Lipid biosynthesis</keyword>
<keyword evidence="8" id="KW-1003">Cell membrane</keyword>
<evidence type="ECO:0000256" key="13">
    <source>
        <dbReference type="ARBA" id="ARBA00022989"/>
    </source>
</evidence>
<evidence type="ECO:0000313" key="26">
    <source>
        <dbReference type="Proteomes" id="UP000019681"/>
    </source>
</evidence>
<evidence type="ECO:0000256" key="7">
    <source>
        <dbReference type="ARBA" id="ARBA00019373"/>
    </source>
</evidence>
<evidence type="ECO:0000256" key="4">
    <source>
        <dbReference type="ARBA" id="ARBA00005189"/>
    </source>
</evidence>
<comment type="subcellular location">
    <subcellularLocation>
        <location evidence="2">Cell membrane</location>
        <topology evidence="2">Multi-pass membrane protein</topology>
    </subcellularLocation>
</comment>
<keyword evidence="11 24" id="KW-0812">Transmembrane</keyword>
<evidence type="ECO:0000313" key="25">
    <source>
        <dbReference type="EMBL" id="EYE89340.1"/>
    </source>
</evidence>
<comment type="caution">
    <text evidence="25">The sequence shown here is derived from an EMBL/GenBank/DDBJ whole genome shotgun (WGS) entry which is preliminary data.</text>
</comment>
<evidence type="ECO:0000256" key="23">
    <source>
        <dbReference type="ARBA" id="ARBA00033406"/>
    </source>
</evidence>
<evidence type="ECO:0000256" key="3">
    <source>
        <dbReference type="ARBA" id="ARBA00005119"/>
    </source>
</evidence>
<feature type="transmembrane region" description="Helical" evidence="24">
    <location>
        <begin position="53"/>
        <end position="71"/>
    </location>
</feature>
<gene>
    <name evidence="25" type="ORF">Q428_03420</name>
</gene>
<keyword evidence="12" id="KW-0548">Nucleotidyltransferase</keyword>
<evidence type="ECO:0000256" key="16">
    <source>
        <dbReference type="ARBA" id="ARBA00023209"/>
    </source>
</evidence>
<comment type="pathway">
    <text evidence="4">Lipid metabolism.</text>
</comment>
<protein>
    <recommendedName>
        <fullName evidence="7">Phosphatidate cytidylyltransferase</fullName>
        <ecNumber evidence="6">2.7.7.41</ecNumber>
    </recommendedName>
    <alternativeName>
        <fullName evidence="20">CDP-DAG synthase</fullName>
    </alternativeName>
    <alternativeName>
        <fullName evidence="22">CDP-DG synthase</fullName>
    </alternativeName>
    <alternativeName>
        <fullName evidence="18">CDP-diacylglycerol synthase</fullName>
    </alternativeName>
    <alternativeName>
        <fullName evidence="21">CDP-diglyceride pyrophosphorylase</fullName>
    </alternativeName>
    <alternativeName>
        <fullName evidence="23">CDP-diglyceride synthase</fullName>
    </alternativeName>
    <alternativeName>
        <fullName evidence="19">CTP:phosphatidate cytidylyltransferase</fullName>
    </alternativeName>
</protein>
<dbReference type="PANTHER" id="PTHR46382:SF1">
    <property type="entry name" value="PHOSPHATIDATE CYTIDYLYLTRANSFERASE"/>
    <property type="match status" value="1"/>
</dbReference>
<evidence type="ECO:0000256" key="1">
    <source>
        <dbReference type="ARBA" id="ARBA00001698"/>
    </source>
</evidence>
<dbReference type="RefSeq" id="WP_035378162.1">
    <property type="nucleotide sequence ID" value="NZ_AZQP01000006.1"/>
</dbReference>
<evidence type="ECO:0000256" key="2">
    <source>
        <dbReference type="ARBA" id="ARBA00004651"/>
    </source>
</evidence>
<keyword evidence="10" id="KW-0808">Transferase</keyword>
<sequence length="269" mass="30218">MADKRVISAAIAIPILLFFVIMGGITFRIGVLVITAIALSEYVGVYNYNNHKVIKWVLILGYIANVIVLFTTRKTEHFMLIINLILLISMSVPIFIKKYDVISSAITIVGYLYIVNFFTLMILIREMNYGNKLTGNKLIWIVFIVAWFSDTFAYYTGRFFGKRKLCPEVSPKKTIEGAFGGLIGSLVGVLLWWLINSNSNIRLFQLLILAILAGCVSQIGDLSASLIKRYVGVKDYGKIMPGHGGILDRFDSILFVTPVVYYYIVLLMG</sequence>
<feature type="transmembrane region" description="Helical" evidence="24">
    <location>
        <begin position="102"/>
        <end position="124"/>
    </location>
</feature>
<dbReference type="GO" id="GO:0004605">
    <property type="term" value="F:phosphatidate cytidylyltransferase activity"/>
    <property type="evidence" value="ECO:0007669"/>
    <property type="project" value="UniProtKB-EC"/>
</dbReference>
<evidence type="ECO:0000256" key="17">
    <source>
        <dbReference type="ARBA" id="ARBA00023264"/>
    </source>
</evidence>
<evidence type="ECO:0000256" key="22">
    <source>
        <dbReference type="ARBA" id="ARBA00032743"/>
    </source>
</evidence>
<comment type="similarity">
    <text evidence="5">Belongs to the CDS family.</text>
</comment>
<reference evidence="25 26" key="1">
    <citation type="journal article" date="2014" name="Genome Announc.">
        <title>Draft Genome Sequence of Fervidicella metallireducens Strain AeBT, an Iron-Reducing Thermoanaerobe from the Great Artesian Basin.</title>
        <authorList>
            <person name="Patel B.K."/>
        </authorList>
    </citation>
    <scope>NUCLEOTIDE SEQUENCE [LARGE SCALE GENOMIC DNA]</scope>
    <source>
        <strain evidence="25 26">AeB</strain>
    </source>
</reference>
<dbReference type="Pfam" id="PF01148">
    <property type="entry name" value="CTP_transf_1"/>
    <property type="match status" value="1"/>
</dbReference>
<feature type="transmembrane region" description="Helical" evidence="24">
    <location>
        <begin position="12"/>
        <end position="38"/>
    </location>
</feature>